<sequence>MLPKPMVVSVFAGVRECTREGDDLCREVMESGAIKLGDKQMEPVDAAELFERALYSIQVKRYSETINDLNAALEAEPSLLEAYWS</sequence>
<reference evidence="1 2" key="2">
    <citation type="journal article" date="2022" name="Mol. Ecol. Resour.">
        <title>The genomes of chicory, endive, great burdock and yacon provide insights into Asteraceae paleo-polyploidization history and plant inulin production.</title>
        <authorList>
            <person name="Fan W."/>
            <person name="Wang S."/>
            <person name="Wang H."/>
            <person name="Wang A."/>
            <person name="Jiang F."/>
            <person name="Liu H."/>
            <person name="Zhao H."/>
            <person name="Xu D."/>
            <person name="Zhang Y."/>
        </authorList>
    </citation>
    <scope>NUCLEOTIDE SEQUENCE [LARGE SCALE GENOMIC DNA]</scope>
    <source>
        <strain evidence="2">cv. Niubang</strain>
    </source>
</reference>
<dbReference type="Proteomes" id="UP001055879">
    <property type="component" value="Linkage Group LG10"/>
</dbReference>
<dbReference type="EMBL" id="CM042056">
    <property type="protein sequence ID" value="KAI3697182.1"/>
    <property type="molecule type" value="Genomic_DNA"/>
</dbReference>
<organism evidence="1 2">
    <name type="scientific">Arctium lappa</name>
    <name type="common">Greater burdock</name>
    <name type="synonym">Lappa major</name>
    <dbReference type="NCBI Taxonomy" id="4217"/>
    <lineage>
        <taxon>Eukaryota</taxon>
        <taxon>Viridiplantae</taxon>
        <taxon>Streptophyta</taxon>
        <taxon>Embryophyta</taxon>
        <taxon>Tracheophyta</taxon>
        <taxon>Spermatophyta</taxon>
        <taxon>Magnoliopsida</taxon>
        <taxon>eudicotyledons</taxon>
        <taxon>Gunneridae</taxon>
        <taxon>Pentapetalae</taxon>
        <taxon>asterids</taxon>
        <taxon>campanulids</taxon>
        <taxon>Asterales</taxon>
        <taxon>Asteraceae</taxon>
        <taxon>Carduoideae</taxon>
        <taxon>Cardueae</taxon>
        <taxon>Arctiinae</taxon>
        <taxon>Arctium</taxon>
    </lineage>
</organism>
<protein>
    <submittedName>
        <fullName evidence="1">Uncharacterized protein</fullName>
    </submittedName>
</protein>
<keyword evidence="2" id="KW-1185">Reference proteome</keyword>
<proteinExistence type="predicted"/>
<accession>A0ACB8ZI06</accession>
<reference evidence="2" key="1">
    <citation type="journal article" date="2022" name="Mol. Ecol. Resour.">
        <title>The genomes of chicory, endive, great burdock and yacon provide insights into Asteraceae palaeo-polyploidization history and plant inulin production.</title>
        <authorList>
            <person name="Fan W."/>
            <person name="Wang S."/>
            <person name="Wang H."/>
            <person name="Wang A."/>
            <person name="Jiang F."/>
            <person name="Liu H."/>
            <person name="Zhao H."/>
            <person name="Xu D."/>
            <person name="Zhang Y."/>
        </authorList>
    </citation>
    <scope>NUCLEOTIDE SEQUENCE [LARGE SCALE GENOMIC DNA]</scope>
    <source>
        <strain evidence="2">cv. Niubang</strain>
    </source>
</reference>
<evidence type="ECO:0000313" key="2">
    <source>
        <dbReference type="Proteomes" id="UP001055879"/>
    </source>
</evidence>
<name>A0ACB8ZI06_ARCLA</name>
<gene>
    <name evidence="1" type="ORF">L6452_30009</name>
</gene>
<evidence type="ECO:0000313" key="1">
    <source>
        <dbReference type="EMBL" id="KAI3697182.1"/>
    </source>
</evidence>
<comment type="caution">
    <text evidence="1">The sequence shown here is derived from an EMBL/GenBank/DDBJ whole genome shotgun (WGS) entry which is preliminary data.</text>
</comment>